<keyword evidence="1" id="KW-0732">Signal</keyword>
<dbReference type="EMBL" id="BSER01000009">
    <property type="protein sequence ID" value="GLJ96175.1"/>
    <property type="molecule type" value="Genomic_DNA"/>
</dbReference>
<gene>
    <name evidence="2" type="ORF">GCM10017591_22380</name>
</gene>
<feature type="signal peptide" evidence="1">
    <location>
        <begin position="1"/>
        <end position="23"/>
    </location>
</feature>
<accession>A0A9W6HP77</accession>
<keyword evidence="3" id="KW-1185">Reference proteome</keyword>
<evidence type="ECO:0000313" key="3">
    <source>
        <dbReference type="Proteomes" id="UP001142291"/>
    </source>
</evidence>
<evidence type="ECO:0000256" key="1">
    <source>
        <dbReference type="SAM" id="SignalP"/>
    </source>
</evidence>
<dbReference type="AlphaFoldDB" id="A0A9W6HP77"/>
<evidence type="ECO:0008006" key="4">
    <source>
        <dbReference type="Google" id="ProtNLM"/>
    </source>
</evidence>
<organism evidence="2 3">
    <name type="scientific">Microbacterium dextranolyticum</name>
    <dbReference type="NCBI Taxonomy" id="36806"/>
    <lineage>
        <taxon>Bacteria</taxon>
        <taxon>Bacillati</taxon>
        <taxon>Actinomycetota</taxon>
        <taxon>Actinomycetes</taxon>
        <taxon>Micrococcales</taxon>
        <taxon>Microbacteriaceae</taxon>
        <taxon>Microbacterium</taxon>
    </lineage>
</organism>
<feature type="chain" id="PRO_5040968177" description="Lipoprotein" evidence="1">
    <location>
        <begin position="24"/>
        <end position="137"/>
    </location>
</feature>
<sequence>MTIRTLTRALVPAAAAMAALSLAACTSSGSTPASPGPIGGTVIAPVTMAAGELQGATVDLIVGQVLNISTGDLATDSYSGTVADTAVATFTPGRTDAGAVFNPGVKAVAVGATSVTLKNTQGGIQPLEFTVVVTTKN</sequence>
<evidence type="ECO:0000313" key="2">
    <source>
        <dbReference type="EMBL" id="GLJ96175.1"/>
    </source>
</evidence>
<reference evidence="2" key="2">
    <citation type="submission" date="2023-01" db="EMBL/GenBank/DDBJ databases">
        <authorList>
            <person name="Sun Q."/>
            <person name="Evtushenko L."/>
        </authorList>
    </citation>
    <scope>NUCLEOTIDE SEQUENCE</scope>
    <source>
        <strain evidence="2">VKM Ac-1940</strain>
    </source>
</reference>
<proteinExistence type="predicted"/>
<dbReference type="RefSeq" id="WP_204963400.1">
    <property type="nucleotide sequence ID" value="NZ_BAAAUR010000001.1"/>
</dbReference>
<name>A0A9W6HP77_9MICO</name>
<comment type="caution">
    <text evidence="2">The sequence shown here is derived from an EMBL/GenBank/DDBJ whole genome shotgun (WGS) entry which is preliminary data.</text>
</comment>
<dbReference type="PROSITE" id="PS51257">
    <property type="entry name" value="PROKAR_LIPOPROTEIN"/>
    <property type="match status" value="1"/>
</dbReference>
<protein>
    <recommendedName>
        <fullName evidence="4">Lipoprotein</fullName>
    </recommendedName>
</protein>
<dbReference type="Proteomes" id="UP001142291">
    <property type="component" value="Unassembled WGS sequence"/>
</dbReference>
<reference evidence="2" key="1">
    <citation type="journal article" date="2014" name="Int. J. Syst. Evol. Microbiol.">
        <title>Complete genome sequence of Corynebacterium casei LMG S-19264T (=DSM 44701T), isolated from a smear-ripened cheese.</title>
        <authorList>
            <consortium name="US DOE Joint Genome Institute (JGI-PGF)"/>
            <person name="Walter F."/>
            <person name="Albersmeier A."/>
            <person name="Kalinowski J."/>
            <person name="Ruckert C."/>
        </authorList>
    </citation>
    <scope>NUCLEOTIDE SEQUENCE</scope>
    <source>
        <strain evidence="2">VKM Ac-1940</strain>
    </source>
</reference>